<dbReference type="CDD" id="cd02440">
    <property type="entry name" value="AdoMet_MTases"/>
    <property type="match status" value="1"/>
</dbReference>
<evidence type="ECO:0000313" key="2">
    <source>
        <dbReference type="Proteomes" id="UP000315628"/>
    </source>
</evidence>
<dbReference type="RefSeq" id="WP_144855001.1">
    <property type="nucleotide sequence ID" value="NZ_BAAAYT010000006.1"/>
</dbReference>
<accession>A0A560WGT6</accession>
<evidence type="ECO:0008006" key="3">
    <source>
        <dbReference type="Google" id="ProtNLM"/>
    </source>
</evidence>
<comment type="caution">
    <text evidence="1">The sequence shown here is derived from an EMBL/GenBank/DDBJ whole genome shotgun (WGS) entry which is preliminary data.</text>
</comment>
<organism evidence="1 2">
    <name type="scientific">Marihabitans asiaticum</name>
    <dbReference type="NCBI Taxonomy" id="415218"/>
    <lineage>
        <taxon>Bacteria</taxon>
        <taxon>Bacillati</taxon>
        <taxon>Actinomycetota</taxon>
        <taxon>Actinomycetes</taxon>
        <taxon>Micrococcales</taxon>
        <taxon>Intrasporangiaceae</taxon>
        <taxon>Marihabitans</taxon>
    </lineage>
</organism>
<dbReference type="SUPFAM" id="SSF53335">
    <property type="entry name" value="S-adenosyl-L-methionine-dependent methyltransferases"/>
    <property type="match status" value="1"/>
</dbReference>
<keyword evidence="2" id="KW-1185">Reference proteome</keyword>
<protein>
    <recommendedName>
        <fullName evidence="3">Methyltransferase family protein</fullName>
    </recommendedName>
</protein>
<proteinExistence type="predicted"/>
<dbReference type="Gene3D" id="3.40.50.150">
    <property type="entry name" value="Vaccinia Virus protein VP39"/>
    <property type="match status" value="1"/>
</dbReference>
<gene>
    <name evidence="1" type="ORF">FB557_0307</name>
</gene>
<reference evidence="1 2" key="1">
    <citation type="submission" date="2019-06" db="EMBL/GenBank/DDBJ databases">
        <title>Sequencing the genomes of 1000 actinobacteria strains.</title>
        <authorList>
            <person name="Klenk H.-P."/>
        </authorList>
    </citation>
    <scope>NUCLEOTIDE SEQUENCE [LARGE SCALE GENOMIC DNA]</scope>
    <source>
        <strain evidence="1 2">DSM 18935</strain>
    </source>
</reference>
<sequence length="232" mass="24802">MSYPQADIYDAFATDDWTTMGPVLAAALEPWRGTTGVALDLGAGTGLSTAVVAEQLPAAEVLSCEPNPTLRASLITRVVERGLIDRVSVYPFAAADVISALDEPITVMTALNMIGHVAPVAAHAPTVADPEPVTFVERRIGRRTYTGECQAEVDRDGKVVWRKAWRVREGGELVDERTARIPWSRVDQASLGATLSPLGLAVELAGDLLLVTRAGETRAYVTPTEGPLDPTR</sequence>
<dbReference type="OrthoDB" id="4528595at2"/>
<evidence type="ECO:0000313" key="1">
    <source>
        <dbReference type="EMBL" id="TWD16770.1"/>
    </source>
</evidence>
<dbReference type="Proteomes" id="UP000315628">
    <property type="component" value="Unassembled WGS sequence"/>
</dbReference>
<dbReference type="AlphaFoldDB" id="A0A560WGT6"/>
<name>A0A560WGT6_9MICO</name>
<dbReference type="InterPro" id="IPR029063">
    <property type="entry name" value="SAM-dependent_MTases_sf"/>
</dbReference>
<dbReference type="EMBL" id="VIUW01000001">
    <property type="protein sequence ID" value="TWD16770.1"/>
    <property type="molecule type" value="Genomic_DNA"/>
</dbReference>